<dbReference type="PANTHER" id="PTHR28055">
    <property type="entry name" value="ALTERED INHERITANCE OF MITOCHONDRIA PROTEIN 41, MITOCHONDRIAL"/>
    <property type="match status" value="1"/>
</dbReference>
<dbReference type="InterPro" id="IPR042184">
    <property type="entry name" value="YqeY/Aim41_N"/>
</dbReference>
<dbReference type="GO" id="GO:0016884">
    <property type="term" value="F:carbon-nitrogen ligase activity, with glutamine as amido-N-donor"/>
    <property type="evidence" value="ECO:0007669"/>
    <property type="project" value="UniProtKB-UniRule"/>
</dbReference>
<evidence type="ECO:0000313" key="2">
    <source>
        <dbReference type="EMBL" id="KAK1755747.1"/>
    </source>
</evidence>
<keyword evidence="3" id="KW-1185">Reference proteome</keyword>
<name>A0AAJ0BCZ0_9PEZI</name>
<dbReference type="Pfam" id="PF09424">
    <property type="entry name" value="YqeY"/>
    <property type="match status" value="1"/>
</dbReference>
<dbReference type="PANTHER" id="PTHR28055:SF1">
    <property type="entry name" value="ALTERED INHERITANCE OF MITOCHONDRIA PROTEIN 41, MITOCHONDRIAL"/>
    <property type="match status" value="1"/>
</dbReference>
<comment type="similarity">
    <text evidence="1">Belongs to the AIM41 family.</text>
</comment>
<gene>
    <name evidence="1" type="primary">AIM41</name>
    <name evidence="2" type="ORF">QBC47DRAFT_195163</name>
</gene>
<protein>
    <recommendedName>
        <fullName evidence="1">Altered inheritance of mitochondria protein 41</fullName>
    </recommendedName>
</protein>
<proteinExistence type="inferred from homology"/>
<dbReference type="GO" id="GO:0005739">
    <property type="term" value="C:mitochondrion"/>
    <property type="evidence" value="ECO:0007669"/>
    <property type="project" value="UniProtKB-SubCell"/>
</dbReference>
<dbReference type="Gene3D" id="1.10.1510.10">
    <property type="entry name" value="Uncharacterised protein YqeY/AIM41 PF09424, N-terminal domain"/>
    <property type="match status" value="1"/>
</dbReference>
<keyword evidence="1" id="KW-0496">Mitochondrion</keyword>
<evidence type="ECO:0000313" key="3">
    <source>
        <dbReference type="Proteomes" id="UP001239445"/>
    </source>
</evidence>
<dbReference type="Proteomes" id="UP001239445">
    <property type="component" value="Unassembled WGS sequence"/>
</dbReference>
<comment type="caution">
    <text evidence="2">The sequence shown here is derived from an EMBL/GenBank/DDBJ whole genome shotgun (WGS) entry which is preliminary data.</text>
</comment>
<dbReference type="SUPFAM" id="SSF89095">
    <property type="entry name" value="GatB/YqeY motif"/>
    <property type="match status" value="1"/>
</dbReference>
<dbReference type="InterPro" id="IPR003789">
    <property type="entry name" value="Asn/Gln_tRNA_amidoTrase-B-like"/>
</dbReference>
<comment type="subcellular location">
    <subcellularLocation>
        <location evidence="1">Mitochondrion</location>
    </subcellularLocation>
</comment>
<dbReference type="AlphaFoldDB" id="A0AAJ0BCZ0"/>
<accession>A0AAJ0BCZ0</accession>
<organism evidence="2 3">
    <name type="scientific">Echria macrotheca</name>
    <dbReference type="NCBI Taxonomy" id="438768"/>
    <lineage>
        <taxon>Eukaryota</taxon>
        <taxon>Fungi</taxon>
        <taxon>Dikarya</taxon>
        <taxon>Ascomycota</taxon>
        <taxon>Pezizomycotina</taxon>
        <taxon>Sordariomycetes</taxon>
        <taxon>Sordariomycetidae</taxon>
        <taxon>Sordariales</taxon>
        <taxon>Schizotheciaceae</taxon>
        <taxon>Echria</taxon>
    </lineage>
</organism>
<sequence>MSARLLPSVLRLASRRKTPAFAPSRHAVRAYSSEVSQPPPLLTKLKGDLKTAMKTKDAARLSVLRAVLAATLNASKTSAPIKTDVQLVSLLRRTVRSSEEAVAGFRSAGRQDLVDSEEAQIQVLEEYIAGSGVQTLGEAELREAARPIVDSLASQGQNEKTLQGAVMKELLASNGPLAGKQFDKGQLGQVVQTLLKERQS</sequence>
<dbReference type="InterPro" id="IPR019004">
    <property type="entry name" value="YqeY/Aim41"/>
</dbReference>
<dbReference type="EMBL" id="MU839833">
    <property type="protein sequence ID" value="KAK1755747.1"/>
    <property type="molecule type" value="Genomic_DNA"/>
</dbReference>
<evidence type="ECO:0000256" key="1">
    <source>
        <dbReference type="RuleBase" id="RU365099"/>
    </source>
</evidence>
<reference evidence="2" key="1">
    <citation type="submission" date="2023-06" db="EMBL/GenBank/DDBJ databases">
        <title>Genome-scale phylogeny and comparative genomics of the fungal order Sordariales.</title>
        <authorList>
            <consortium name="Lawrence Berkeley National Laboratory"/>
            <person name="Hensen N."/>
            <person name="Bonometti L."/>
            <person name="Westerberg I."/>
            <person name="Brannstrom I.O."/>
            <person name="Guillou S."/>
            <person name="Cros-Aarteil S."/>
            <person name="Calhoun S."/>
            <person name="Haridas S."/>
            <person name="Kuo A."/>
            <person name="Mondo S."/>
            <person name="Pangilinan J."/>
            <person name="Riley R."/>
            <person name="Labutti K."/>
            <person name="Andreopoulos B."/>
            <person name="Lipzen A."/>
            <person name="Chen C."/>
            <person name="Yanf M."/>
            <person name="Daum C."/>
            <person name="Ng V."/>
            <person name="Clum A."/>
            <person name="Steindorff A."/>
            <person name="Ohm R."/>
            <person name="Martin F."/>
            <person name="Silar P."/>
            <person name="Natvig D."/>
            <person name="Lalanne C."/>
            <person name="Gautier V."/>
            <person name="Ament-Velasquez S.L."/>
            <person name="Kruys A."/>
            <person name="Hutchinson M.I."/>
            <person name="Powell A.J."/>
            <person name="Barry K."/>
            <person name="Miller A.N."/>
            <person name="Grigoriev I.V."/>
            <person name="Debuchy R."/>
            <person name="Gladieux P."/>
            <person name="Thoren M.H."/>
            <person name="Johannesson H."/>
        </authorList>
    </citation>
    <scope>NUCLEOTIDE SEQUENCE</scope>
    <source>
        <strain evidence="2">PSN4</strain>
    </source>
</reference>